<proteinExistence type="predicted"/>
<protein>
    <submittedName>
        <fullName evidence="2">Uncharacterized protein</fullName>
    </submittedName>
</protein>
<sequence length="514" mass="57147">MTEEPQILKKSNKTMMDVTTVKPANLIANMENLKKEKAAKEARGMDKEAEVVAKEPKAMAKTDEVKKMTDMMVNMDDAKEEMKDDINEHVDKGLKNDLQATAASIVATTNQNSVKEADDNAEKDTKIPKGLVVPKSKNSDDQPLKIKKEEHSDHIDVNSDSEGGGIVTSTQNNEMKLHDVEQGKVNLFDNKNEATETDDTKLEQAKEEKVTNSHDNPSKSSSDLAATLSSMLWPVDTAEATTAMPNQVISFFTPSDQTLSLDSQPKQLLQKVTKLDLQNPGKIIGLTVRTGQLLHVTKSHGEIDILNSTSFEFLRSLHTMTTIHRIGYFEDGKMVVNEALNSTLNVYDVEGRVIDQIGIDYQVLDLQVLDDKIYVLSRTDATVYVYDKELDLTSVIRLSETPKESCNFILPTESAIFYSCQSAILKATLNGTIVASGSIPGGSYSLALLQNGNEVWAAQRGRAEFHVYNKDELKFVRRLVVDSEETALWSNVVKNDDLLYCLDYVINSISVYRI</sequence>
<dbReference type="EMBL" id="CAJFDH010000003">
    <property type="protein sequence ID" value="CAD5216867.1"/>
    <property type="molecule type" value="Genomic_DNA"/>
</dbReference>
<feature type="region of interest" description="Disordered" evidence="1">
    <location>
        <begin position="187"/>
        <end position="223"/>
    </location>
</feature>
<dbReference type="Proteomes" id="UP000614601">
    <property type="component" value="Unassembled WGS sequence"/>
</dbReference>
<dbReference type="InterPro" id="IPR015943">
    <property type="entry name" value="WD40/YVTN_repeat-like_dom_sf"/>
</dbReference>
<feature type="region of interest" description="Disordered" evidence="1">
    <location>
        <begin position="37"/>
        <end position="64"/>
    </location>
</feature>
<feature type="compositionally biased region" description="Basic and acidic residues" evidence="1">
    <location>
        <begin position="190"/>
        <end position="212"/>
    </location>
</feature>
<dbReference type="EMBL" id="CAJFCW020000003">
    <property type="protein sequence ID" value="CAG9106746.1"/>
    <property type="molecule type" value="Genomic_DNA"/>
</dbReference>
<dbReference type="Proteomes" id="UP000783686">
    <property type="component" value="Unassembled WGS sequence"/>
</dbReference>
<feature type="region of interest" description="Disordered" evidence="1">
    <location>
        <begin position="109"/>
        <end position="175"/>
    </location>
</feature>
<keyword evidence="3" id="KW-1185">Reference proteome</keyword>
<feature type="compositionally biased region" description="Basic and acidic residues" evidence="1">
    <location>
        <begin position="115"/>
        <end position="127"/>
    </location>
</feature>
<feature type="compositionally biased region" description="Basic and acidic residues" evidence="1">
    <location>
        <begin position="137"/>
        <end position="157"/>
    </location>
</feature>
<dbReference type="Gene3D" id="2.130.10.10">
    <property type="entry name" value="YVTN repeat-like/Quinoprotein amine dehydrogenase"/>
    <property type="match status" value="1"/>
</dbReference>
<feature type="compositionally biased region" description="Polar residues" evidence="1">
    <location>
        <begin position="213"/>
        <end position="223"/>
    </location>
</feature>
<dbReference type="SUPFAM" id="SSF50969">
    <property type="entry name" value="YVTN repeat-like/Quinoprotein amine dehydrogenase"/>
    <property type="match status" value="1"/>
</dbReference>
<reference evidence="2" key="1">
    <citation type="submission" date="2020-09" db="EMBL/GenBank/DDBJ databases">
        <authorList>
            <person name="Kikuchi T."/>
        </authorList>
    </citation>
    <scope>NUCLEOTIDE SEQUENCE</scope>
    <source>
        <strain evidence="2">SH1</strain>
    </source>
</reference>
<organism evidence="2 3">
    <name type="scientific">Bursaphelenchus okinawaensis</name>
    <dbReference type="NCBI Taxonomy" id="465554"/>
    <lineage>
        <taxon>Eukaryota</taxon>
        <taxon>Metazoa</taxon>
        <taxon>Ecdysozoa</taxon>
        <taxon>Nematoda</taxon>
        <taxon>Chromadorea</taxon>
        <taxon>Rhabditida</taxon>
        <taxon>Tylenchina</taxon>
        <taxon>Tylenchomorpha</taxon>
        <taxon>Aphelenchoidea</taxon>
        <taxon>Aphelenchoididae</taxon>
        <taxon>Bursaphelenchus</taxon>
    </lineage>
</organism>
<evidence type="ECO:0000313" key="3">
    <source>
        <dbReference type="Proteomes" id="UP000614601"/>
    </source>
</evidence>
<comment type="caution">
    <text evidence="2">The sequence shown here is derived from an EMBL/GenBank/DDBJ whole genome shotgun (WGS) entry which is preliminary data.</text>
</comment>
<dbReference type="InterPro" id="IPR011044">
    <property type="entry name" value="Quino_amine_DH_bsu"/>
</dbReference>
<dbReference type="AlphaFoldDB" id="A0A811KP65"/>
<dbReference type="OrthoDB" id="5827923at2759"/>
<accession>A0A811KP65</accession>
<evidence type="ECO:0000256" key="1">
    <source>
        <dbReference type="SAM" id="MobiDB-lite"/>
    </source>
</evidence>
<name>A0A811KP65_9BILA</name>
<gene>
    <name evidence="2" type="ORF">BOKJ2_LOCUS6802</name>
</gene>
<evidence type="ECO:0000313" key="2">
    <source>
        <dbReference type="EMBL" id="CAD5216867.1"/>
    </source>
</evidence>